<name>A0AAJ3NPM5_9MYCO</name>
<dbReference type="Gene3D" id="3.40.50.970">
    <property type="match status" value="2"/>
</dbReference>
<keyword evidence="15" id="KW-1185">Reference proteome</keyword>
<evidence type="ECO:0000256" key="9">
    <source>
        <dbReference type="ARBA" id="ARBA00023304"/>
    </source>
</evidence>
<evidence type="ECO:0000256" key="10">
    <source>
        <dbReference type="ARBA" id="ARBA00048670"/>
    </source>
</evidence>
<dbReference type="GO" id="GO:0050660">
    <property type="term" value="F:flavin adenine dinucleotide binding"/>
    <property type="evidence" value="ECO:0007669"/>
    <property type="project" value="TreeGrafter"/>
</dbReference>
<dbReference type="Pfam" id="PF02776">
    <property type="entry name" value="TPP_enzyme_N"/>
    <property type="match status" value="1"/>
</dbReference>
<reference evidence="14 15" key="1">
    <citation type="submission" date="2016-01" db="EMBL/GenBank/DDBJ databases">
        <title>The new phylogeny of the genus Mycobacterium.</title>
        <authorList>
            <person name="Tarcisio F."/>
            <person name="Conor M."/>
            <person name="Antonella G."/>
            <person name="Elisabetta G."/>
            <person name="Giulia F.S."/>
            <person name="Sara T."/>
            <person name="Anna F."/>
            <person name="Clotilde B."/>
            <person name="Roberto B."/>
            <person name="Veronica D.S."/>
            <person name="Fabio R."/>
            <person name="Monica P."/>
            <person name="Olivier J."/>
            <person name="Enrico T."/>
            <person name="Nicola S."/>
        </authorList>
    </citation>
    <scope>NUCLEOTIDE SEQUENCE [LARGE SCALE GENOMIC DNA]</scope>
    <source>
        <strain evidence="14 15">DSM 44616</strain>
    </source>
</reference>
<dbReference type="PANTHER" id="PTHR18968:SF164">
    <property type="entry name" value="PYRUVATE DECARBOXYLASE"/>
    <property type="match status" value="1"/>
</dbReference>
<evidence type="ECO:0000256" key="11">
    <source>
        <dbReference type="SAM" id="MobiDB-lite"/>
    </source>
</evidence>
<dbReference type="GO" id="GO:0005948">
    <property type="term" value="C:acetolactate synthase complex"/>
    <property type="evidence" value="ECO:0007669"/>
    <property type="project" value="TreeGrafter"/>
</dbReference>
<dbReference type="GO" id="GO:0003984">
    <property type="term" value="F:acetolactate synthase activity"/>
    <property type="evidence" value="ECO:0007669"/>
    <property type="project" value="UniProtKB-EC"/>
</dbReference>
<comment type="pathway">
    <text evidence="2">Amino-acid biosynthesis; L-valine biosynthesis; L-valine from pyruvate: step 1/4.</text>
</comment>
<dbReference type="GO" id="GO:0030976">
    <property type="term" value="F:thiamine pyrophosphate binding"/>
    <property type="evidence" value="ECO:0007669"/>
    <property type="project" value="InterPro"/>
</dbReference>
<keyword evidence="8" id="KW-0786">Thiamine pyrophosphate</keyword>
<feature type="compositionally biased region" description="Basic and acidic residues" evidence="11">
    <location>
        <begin position="348"/>
        <end position="364"/>
    </location>
</feature>
<dbReference type="PANTHER" id="PTHR18968">
    <property type="entry name" value="THIAMINE PYROPHOSPHATE ENZYMES"/>
    <property type="match status" value="1"/>
</dbReference>
<evidence type="ECO:0000256" key="7">
    <source>
        <dbReference type="ARBA" id="ARBA00022827"/>
    </source>
</evidence>
<dbReference type="GO" id="GO:0000287">
    <property type="term" value="F:magnesium ion binding"/>
    <property type="evidence" value="ECO:0007669"/>
    <property type="project" value="InterPro"/>
</dbReference>
<dbReference type="EC" id="2.2.1.6" evidence="4"/>
<dbReference type="GO" id="GO:0009097">
    <property type="term" value="P:isoleucine biosynthetic process"/>
    <property type="evidence" value="ECO:0007669"/>
    <property type="project" value="TreeGrafter"/>
</dbReference>
<dbReference type="InterPro" id="IPR000399">
    <property type="entry name" value="TPP-bd_CS"/>
</dbReference>
<feature type="domain" description="Thiamine pyrophosphate enzyme N-terminal TPP-binding" evidence="13">
    <location>
        <begin position="8"/>
        <end position="137"/>
    </location>
</feature>
<dbReference type="SUPFAM" id="SSF52518">
    <property type="entry name" value="Thiamin diphosphate-binding fold (THDP-binding)"/>
    <property type="match status" value="2"/>
</dbReference>
<dbReference type="SUPFAM" id="SSF52467">
    <property type="entry name" value="DHS-like NAD/FAD-binding domain"/>
    <property type="match status" value="1"/>
</dbReference>
<dbReference type="InterPro" id="IPR012001">
    <property type="entry name" value="Thiamin_PyroP_enz_TPP-bd_dom"/>
</dbReference>
<dbReference type="CDD" id="cd02002">
    <property type="entry name" value="TPP_BFDC"/>
    <property type="match status" value="1"/>
</dbReference>
<comment type="catalytic activity">
    <reaction evidence="10">
        <text>2 pyruvate + H(+) = (2S)-2-acetolactate + CO2</text>
        <dbReference type="Rhea" id="RHEA:25249"/>
        <dbReference type="ChEBI" id="CHEBI:15361"/>
        <dbReference type="ChEBI" id="CHEBI:15378"/>
        <dbReference type="ChEBI" id="CHEBI:16526"/>
        <dbReference type="ChEBI" id="CHEBI:58476"/>
        <dbReference type="EC" id="2.2.1.6"/>
    </reaction>
</comment>
<evidence type="ECO:0000256" key="3">
    <source>
        <dbReference type="ARBA" id="ARBA00007812"/>
    </source>
</evidence>
<evidence type="ECO:0000259" key="13">
    <source>
        <dbReference type="Pfam" id="PF02776"/>
    </source>
</evidence>
<dbReference type="CDD" id="cd07035">
    <property type="entry name" value="TPP_PYR_POX_like"/>
    <property type="match status" value="1"/>
</dbReference>
<feature type="region of interest" description="Disordered" evidence="11">
    <location>
        <begin position="348"/>
        <end position="380"/>
    </location>
</feature>
<dbReference type="Proteomes" id="UP000193387">
    <property type="component" value="Unassembled WGS sequence"/>
</dbReference>
<sequence length="565" mass="59867">MTVEGPEAAADLIALLADEGVSHLFINPGTDSAPLQEALAAARAAGTPAPRAVLCIHESVALAAAIGHHMVSGQPQAVMVHVDAGTLNLGCQLHNAQRNRTPVVIFAGRTPYTASPEVRGHRDTFIHWQQEQLDQPAIVRNYVKWHMEVPRGRELAPIVRRAFQVAQSSPTGPAYVMLPREALMEAGSRPLPRRLPPAVPPGPDPDALEKLAAILVDASRAVIVTSRTAAEPGCAAVLARLAETLGAPVVDQGDRANLPLGHALHSAGDPAPLATADAVLVLDSEVPWVPDQLAPPDDARVVQIDADPVKADMPLWSYPIEVALTADTRIALPLLEQAVLRRATPEHRDRWAARRRAAEADGAQRRAAAARRAASDRPADAPDAMLAALSRALPDEAVVVEEAVTNRPAVGRQVPRQPGHFFDTGAPALGWAPGGAVGMKLARPELPVVAVCGDGSFNFSVPTAAFWTAHRYGAPFVTVVLNNHSYWASKRPVMDLYPDGVSVRGNDFPETQLSPDTDYAALAAACGGSGRAVHTPAEMEEAIRWALAETGHGRCAVLDVRLPAP</sequence>
<dbReference type="GO" id="GO:0009099">
    <property type="term" value="P:L-valine biosynthetic process"/>
    <property type="evidence" value="ECO:0007669"/>
    <property type="project" value="TreeGrafter"/>
</dbReference>
<dbReference type="EMBL" id="LQPR01000035">
    <property type="protein sequence ID" value="ORW70991.1"/>
    <property type="molecule type" value="Genomic_DNA"/>
</dbReference>
<gene>
    <name evidence="14" type="ORF">AWC23_15190</name>
</gene>
<keyword evidence="7" id="KW-0274">FAD</keyword>
<dbReference type="InterPro" id="IPR045229">
    <property type="entry name" value="TPP_enz"/>
</dbReference>
<evidence type="ECO:0000256" key="2">
    <source>
        <dbReference type="ARBA" id="ARBA00005025"/>
    </source>
</evidence>
<dbReference type="NCBIfam" id="NF006203">
    <property type="entry name" value="PRK08327.1"/>
    <property type="match status" value="1"/>
</dbReference>
<evidence type="ECO:0000256" key="5">
    <source>
        <dbReference type="ARBA" id="ARBA00022605"/>
    </source>
</evidence>
<comment type="pathway">
    <text evidence="1">Amino-acid biosynthesis; L-isoleucine biosynthesis; L-isoleucine from 2-oxobutanoate: step 1/4.</text>
</comment>
<evidence type="ECO:0000313" key="15">
    <source>
        <dbReference type="Proteomes" id="UP000193387"/>
    </source>
</evidence>
<accession>A0AAJ3NPM5</accession>
<evidence type="ECO:0000313" key="14">
    <source>
        <dbReference type="EMBL" id="ORW70991.1"/>
    </source>
</evidence>
<evidence type="ECO:0000256" key="8">
    <source>
        <dbReference type="ARBA" id="ARBA00023052"/>
    </source>
</evidence>
<keyword evidence="6" id="KW-0285">Flavoprotein</keyword>
<organism evidence="14 15">
    <name type="scientific">Mycobacterium saskatchewanense</name>
    <dbReference type="NCBI Taxonomy" id="220927"/>
    <lineage>
        <taxon>Bacteria</taxon>
        <taxon>Bacillati</taxon>
        <taxon>Actinomycetota</taxon>
        <taxon>Actinomycetes</taxon>
        <taxon>Mycobacteriales</taxon>
        <taxon>Mycobacteriaceae</taxon>
        <taxon>Mycobacterium</taxon>
        <taxon>Mycobacterium simiae complex</taxon>
    </lineage>
</organism>
<dbReference type="Pfam" id="PF02775">
    <property type="entry name" value="TPP_enzyme_C"/>
    <property type="match status" value="1"/>
</dbReference>
<dbReference type="PROSITE" id="PS00187">
    <property type="entry name" value="TPP_ENZYMES"/>
    <property type="match status" value="1"/>
</dbReference>
<dbReference type="InterPro" id="IPR011766">
    <property type="entry name" value="TPP_enzyme_TPP-bd"/>
</dbReference>
<comment type="similarity">
    <text evidence="3">Belongs to the TPP enzyme family.</text>
</comment>
<evidence type="ECO:0000256" key="1">
    <source>
        <dbReference type="ARBA" id="ARBA00004974"/>
    </source>
</evidence>
<proteinExistence type="inferred from homology"/>
<keyword evidence="9" id="KW-0100">Branched-chain amino acid biosynthesis</keyword>
<dbReference type="InterPro" id="IPR029061">
    <property type="entry name" value="THDP-binding"/>
</dbReference>
<evidence type="ECO:0000256" key="6">
    <source>
        <dbReference type="ARBA" id="ARBA00022630"/>
    </source>
</evidence>
<comment type="caution">
    <text evidence="14">The sequence shown here is derived from an EMBL/GenBank/DDBJ whole genome shotgun (WGS) entry which is preliminary data.</text>
</comment>
<dbReference type="AlphaFoldDB" id="A0AAJ3NPM5"/>
<evidence type="ECO:0000259" key="12">
    <source>
        <dbReference type="Pfam" id="PF02775"/>
    </source>
</evidence>
<dbReference type="InterPro" id="IPR029035">
    <property type="entry name" value="DHS-like_NAD/FAD-binding_dom"/>
</dbReference>
<feature type="domain" description="Thiamine pyrophosphate enzyme TPP-binding" evidence="12">
    <location>
        <begin position="416"/>
        <end position="560"/>
    </location>
</feature>
<keyword evidence="5" id="KW-0028">Amino-acid biosynthesis</keyword>
<dbReference type="Gene3D" id="3.40.50.1220">
    <property type="entry name" value="TPP-binding domain"/>
    <property type="match status" value="1"/>
</dbReference>
<evidence type="ECO:0000256" key="4">
    <source>
        <dbReference type="ARBA" id="ARBA00013145"/>
    </source>
</evidence>
<protein>
    <recommendedName>
        <fullName evidence="4">acetolactate synthase</fullName>
        <ecNumber evidence="4">2.2.1.6</ecNumber>
    </recommendedName>
</protein>
<dbReference type="RefSeq" id="WP_085256211.1">
    <property type="nucleotide sequence ID" value="NZ_AP022573.1"/>
</dbReference>